<dbReference type="NCBIfam" id="TIGR02241">
    <property type="entry name" value="conserved hypothetical phage tail region protein"/>
    <property type="match status" value="1"/>
</dbReference>
<keyword evidence="2" id="KW-1185">Reference proteome</keyword>
<dbReference type="RefSeq" id="WP_285984312.1">
    <property type="nucleotide sequence ID" value="NZ_JASVDS010000007.1"/>
</dbReference>
<dbReference type="EMBL" id="JASVDS010000007">
    <property type="protein sequence ID" value="MDL5034240.1"/>
    <property type="molecule type" value="Genomic_DNA"/>
</dbReference>
<comment type="caution">
    <text evidence="1">The sequence shown here is derived from an EMBL/GenBank/DDBJ whole genome shotgun (WGS) entry which is preliminary data.</text>
</comment>
<sequence>MAEKLPAWMRSVAAFAAPTPPAEMPVAFAFRVSLLRMPGQPNPVTASFQEVSGLEHSLNTEDVPEGGENRFVHQLPTQPKPRRLQLKRGLVQRDGSFVGWCRRHLQGGLGDPLQLIDVQVQLIDADRRPLMVWACNNAYPVRWSVNGFESQRNEVAIEEVELVYQTLVSPS</sequence>
<dbReference type="Proteomes" id="UP001238603">
    <property type="component" value="Unassembled WGS sequence"/>
</dbReference>
<name>A0ABT7LQ10_9BURK</name>
<reference evidence="1 2" key="1">
    <citation type="submission" date="2023-06" db="EMBL/GenBank/DDBJ databases">
        <title>Pelomonas sp. APW6 16S ribosomal RNA gene genome sequencing and assembly.</title>
        <authorList>
            <person name="Woo H."/>
        </authorList>
    </citation>
    <scope>NUCLEOTIDE SEQUENCE [LARGE SCALE GENOMIC DNA]</scope>
    <source>
        <strain evidence="1 2">APW6</strain>
    </source>
</reference>
<organism evidence="1 2">
    <name type="scientific">Roseateles subflavus</name>
    <dbReference type="NCBI Taxonomy" id="3053353"/>
    <lineage>
        <taxon>Bacteria</taxon>
        <taxon>Pseudomonadati</taxon>
        <taxon>Pseudomonadota</taxon>
        <taxon>Betaproteobacteria</taxon>
        <taxon>Burkholderiales</taxon>
        <taxon>Sphaerotilaceae</taxon>
        <taxon>Roseateles</taxon>
    </lineage>
</organism>
<accession>A0ABT7LQ10</accession>
<dbReference type="Pfam" id="PF06841">
    <property type="entry name" value="Phage_T4_gp19"/>
    <property type="match status" value="1"/>
</dbReference>
<gene>
    <name evidence="1" type="ORF">QRD43_20230</name>
</gene>
<dbReference type="InterPro" id="IPR011747">
    <property type="entry name" value="CHP02241"/>
</dbReference>
<dbReference type="InterPro" id="IPR010667">
    <property type="entry name" value="Phage_T4_Gp19"/>
</dbReference>
<evidence type="ECO:0000313" key="1">
    <source>
        <dbReference type="EMBL" id="MDL5034240.1"/>
    </source>
</evidence>
<dbReference type="PANTHER" id="PTHR38009">
    <property type="entry name" value="CONSERVED HYPOTHETICAL PHAGE TAIL PROTEIN"/>
    <property type="match status" value="1"/>
</dbReference>
<proteinExistence type="predicted"/>
<evidence type="ECO:0000313" key="2">
    <source>
        <dbReference type="Proteomes" id="UP001238603"/>
    </source>
</evidence>
<protein>
    <submittedName>
        <fullName evidence="1">Phage tail protein</fullName>
    </submittedName>
</protein>
<dbReference type="PANTHER" id="PTHR38009:SF1">
    <property type="entry name" value="CONSERVED HYPOTHETICAL PHAGE TAIL PROTEIN"/>
    <property type="match status" value="1"/>
</dbReference>